<evidence type="ECO:0000313" key="1">
    <source>
        <dbReference type="EMBL" id="CAA9578737.1"/>
    </source>
</evidence>
<accession>A0A6J4VKS9</accession>
<name>A0A6J4VKS9_9CYAN</name>
<reference evidence="1" key="1">
    <citation type="submission" date="2020-02" db="EMBL/GenBank/DDBJ databases">
        <authorList>
            <person name="Meier V. D."/>
        </authorList>
    </citation>
    <scope>NUCLEOTIDE SEQUENCE</scope>
    <source>
        <strain evidence="1">AVDCRST_MAG81</strain>
    </source>
</reference>
<organism evidence="1">
    <name type="scientific">uncultured Synechococcales cyanobacterium</name>
    <dbReference type="NCBI Taxonomy" id="1936017"/>
    <lineage>
        <taxon>Bacteria</taxon>
        <taxon>Bacillati</taxon>
        <taxon>Cyanobacteriota</taxon>
        <taxon>Cyanophyceae</taxon>
        <taxon>Synechococcales</taxon>
        <taxon>environmental samples</taxon>
    </lineage>
</organism>
<proteinExistence type="predicted"/>
<dbReference type="EMBL" id="CADCWO010000145">
    <property type="protein sequence ID" value="CAA9578737.1"/>
    <property type="molecule type" value="Genomic_DNA"/>
</dbReference>
<evidence type="ECO:0008006" key="2">
    <source>
        <dbReference type="Google" id="ProtNLM"/>
    </source>
</evidence>
<protein>
    <recommendedName>
        <fullName evidence="2">Glycosyltransferase</fullName>
    </recommendedName>
</protein>
<sequence length="416" mass="47011">MSVVVISPSNVATFPEGGGHFWVYMQYVQGLRQLGCEVYWLEHFQSSGDREQDALMLSTFYKRMERYGLDGKVILYSIQDSKSDNGIEHEYIGLCRSEAETIFQQAELLLNFYYKIHPALLSCFRRTALVDIDPGLLQFWITVGQLVVPPHDYYFSTGETVGTPNAKFSDCGLTWTRIRPPVCLELWPYVYAPNGEAFTTVSGWWGNDGKGEWITDGQDICYENNKRVTFMEFVELPRLTDQVLELALALGEGDVEGDSTRQEQSWQAAKPVPLNVTDYKGDAEDQAVLKSYGWRVRHAYQVAGSPESYQSYIQNSRGEFSCAKPSCMWFQNAWISDRTLCYLASGKPVVVQDTGPSSYLPNGEGMFRFSTLSEAATALATINANYEKHCRAAREIAETYFEAKPTLEHILNSALK</sequence>
<gene>
    <name evidence="1" type="ORF">AVDCRST_MAG81-2672</name>
</gene>
<dbReference type="AlphaFoldDB" id="A0A6J4VKS9"/>